<feature type="transmembrane region" description="Helical" evidence="1">
    <location>
        <begin position="54"/>
        <end position="75"/>
    </location>
</feature>
<evidence type="ECO:0000313" key="3">
    <source>
        <dbReference type="Proteomes" id="UP000265768"/>
    </source>
</evidence>
<dbReference type="EMBL" id="QZEY01000017">
    <property type="protein sequence ID" value="RJL23930.1"/>
    <property type="molecule type" value="Genomic_DNA"/>
</dbReference>
<dbReference type="AlphaFoldDB" id="A0A3A4ACZ8"/>
<feature type="transmembrane region" description="Helical" evidence="1">
    <location>
        <begin position="6"/>
        <end position="33"/>
    </location>
</feature>
<gene>
    <name evidence="2" type="ORF">D5H75_31325</name>
</gene>
<protein>
    <submittedName>
        <fullName evidence="2">Uncharacterized protein</fullName>
    </submittedName>
</protein>
<evidence type="ECO:0000256" key="1">
    <source>
        <dbReference type="SAM" id="Phobius"/>
    </source>
</evidence>
<evidence type="ECO:0000313" key="2">
    <source>
        <dbReference type="EMBL" id="RJL23930.1"/>
    </source>
</evidence>
<organism evidence="2 3">
    <name type="scientific">Bailinhaonella thermotolerans</name>
    <dbReference type="NCBI Taxonomy" id="1070861"/>
    <lineage>
        <taxon>Bacteria</taxon>
        <taxon>Bacillati</taxon>
        <taxon>Actinomycetota</taxon>
        <taxon>Actinomycetes</taxon>
        <taxon>Streptosporangiales</taxon>
        <taxon>Streptosporangiaceae</taxon>
        <taxon>Bailinhaonella</taxon>
    </lineage>
</organism>
<name>A0A3A4ACZ8_9ACTN</name>
<keyword evidence="1" id="KW-0812">Transmembrane</keyword>
<proteinExistence type="predicted"/>
<accession>A0A3A4ACZ8</accession>
<comment type="caution">
    <text evidence="2">The sequence shown here is derived from an EMBL/GenBank/DDBJ whole genome shotgun (WGS) entry which is preliminary data.</text>
</comment>
<keyword evidence="1" id="KW-0472">Membrane</keyword>
<sequence>MALAGWGLVYGLAVSALFTAVLFGGALAARDFLAQDYPPAIRDRYGAKSPRGQRVARAATIIVALGVVAILALALTHLARLAPGAGVLAVFVYAWIILQTFNLFDLVVLDWLIVVTWRPALVVLPGTEDMPEYRDLGFHVRAFAKGIVICSIGAALTAGLYAAVSALG</sequence>
<feature type="transmembrane region" description="Helical" evidence="1">
    <location>
        <begin position="81"/>
        <end position="98"/>
    </location>
</feature>
<keyword evidence="3" id="KW-1185">Reference proteome</keyword>
<reference evidence="2 3" key="1">
    <citation type="submission" date="2018-09" db="EMBL/GenBank/DDBJ databases">
        <title>YIM 75507 draft genome.</title>
        <authorList>
            <person name="Tang S."/>
            <person name="Feng Y."/>
        </authorList>
    </citation>
    <scope>NUCLEOTIDE SEQUENCE [LARGE SCALE GENOMIC DNA]</scope>
    <source>
        <strain evidence="2 3">YIM 75507</strain>
    </source>
</reference>
<feature type="transmembrane region" description="Helical" evidence="1">
    <location>
        <begin position="142"/>
        <end position="164"/>
    </location>
</feature>
<dbReference type="Proteomes" id="UP000265768">
    <property type="component" value="Unassembled WGS sequence"/>
</dbReference>
<keyword evidence="1" id="KW-1133">Transmembrane helix</keyword>